<dbReference type="Pfam" id="PF13302">
    <property type="entry name" value="Acetyltransf_3"/>
    <property type="match status" value="1"/>
</dbReference>
<keyword evidence="2" id="KW-0808">Transferase</keyword>
<dbReference type="NCBIfam" id="TIGR03585">
    <property type="entry name" value="PseH"/>
    <property type="match status" value="1"/>
</dbReference>
<dbReference type="AlphaFoldDB" id="A0A4R6ZY07"/>
<gene>
    <name evidence="2" type="ORF">DFP85_10169</name>
</gene>
<sequence>MTPPATTLRPLQEADLAQLRHWRNHPEVRRYMYTRHEIGEAEHRAWFQRAQVDPHRHLLLAEREAQPFGFVNIQLEDAEAQRATWGFYLAPYAPRGSGQALGRAALAHAFGDLGLHKLCGDALAGNERSLRFHERLGFTREAHLRDHHFDGHTYHDVIGFGLLRSEWQAHQGA</sequence>
<dbReference type="PANTHER" id="PTHR43415">
    <property type="entry name" value="SPERMIDINE N(1)-ACETYLTRANSFERASE"/>
    <property type="match status" value="1"/>
</dbReference>
<evidence type="ECO:0000259" key="1">
    <source>
        <dbReference type="PROSITE" id="PS51186"/>
    </source>
</evidence>
<protein>
    <submittedName>
        <fullName evidence="2">UDP-4-amino-4, 6-dideoxy-N-acetyl-beta-L-altrosamine N-acetyltransferase</fullName>
    </submittedName>
</protein>
<name>A0A4R6ZY07_9GAMM</name>
<dbReference type="GO" id="GO:0016747">
    <property type="term" value="F:acyltransferase activity, transferring groups other than amino-acyl groups"/>
    <property type="evidence" value="ECO:0007669"/>
    <property type="project" value="InterPro"/>
</dbReference>
<dbReference type="InterPro" id="IPR020036">
    <property type="entry name" value="PseH"/>
</dbReference>
<dbReference type="Gene3D" id="3.40.630.30">
    <property type="match status" value="1"/>
</dbReference>
<dbReference type="PANTHER" id="PTHR43415:SF3">
    <property type="entry name" value="GNAT-FAMILY ACETYLTRANSFERASE"/>
    <property type="match status" value="1"/>
</dbReference>
<evidence type="ECO:0000313" key="2">
    <source>
        <dbReference type="EMBL" id="TDR57254.1"/>
    </source>
</evidence>
<dbReference type="RefSeq" id="WP_133633833.1">
    <property type="nucleotide sequence ID" value="NZ_SNZJ01000001.1"/>
</dbReference>
<dbReference type="InterPro" id="IPR016181">
    <property type="entry name" value="Acyl_CoA_acyltransferase"/>
</dbReference>
<comment type="caution">
    <text evidence="2">The sequence shown here is derived from an EMBL/GenBank/DDBJ whole genome shotgun (WGS) entry which is preliminary data.</text>
</comment>
<dbReference type="EMBL" id="SNZJ01000001">
    <property type="protein sequence ID" value="TDR57254.1"/>
    <property type="molecule type" value="Genomic_DNA"/>
</dbReference>
<accession>A0A4R6ZY07</accession>
<reference evidence="2 3" key="1">
    <citation type="submission" date="2019-03" db="EMBL/GenBank/DDBJ databases">
        <title>Genomic Encyclopedia of Type Strains, Phase III (KMG-III): the genomes of soil and plant-associated and newly described type strains.</title>
        <authorList>
            <person name="Whitman W."/>
        </authorList>
    </citation>
    <scope>NUCLEOTIDE SEQUENCE [LARGE SCALE GENOMIC DNA]</scope>
    <source>
        <strain evidence="2 3">CECT 5797</strain>
    </source>
</reference>
<dbReference type="InterPro" id="IPR000182">
    <property type="entry name" value="GNAT_dom"/>
</dbReference>
<feature type="domain" description="N-acetyltransferase" evidence="1">
    <location>
        <begin position="6"/>
        <end position="161"/>
    </location>
</feature>
<dbReference type="OrthoDB" id="5358891at2"/>
<dbReference type="PROSITE" id="PS51186">
    <property type="entry name" value="GNAT"/>
    <property type="match status" value="1"/>
</dbReference>
<organism evidence="2 3">
    <name type="scientific">Halomonas ventosae</name>
    <dbReference type="NCBI Taxonomy" id="229007"/>
    <lineage>
        <taxon>Bacteria</taxon>
        <taxon>Pseudomonadati</taxon>
        <taxon>Pseudomonadota</taxon>
        <taxon>Gammaproteobacteria</taxon>
        <taxon>Oceanospirillales</taxon>
        <taxon>Halomonadaceae</taxon>
        <taxon>Halomonas</taxon>
    </lineage>
</organism>
<dbReference type="SUPFAM" id="SSF55729">
    <property type="entry name" value="Acyl-CoA N-acyltransferases (Nat)"/>
    <property type="match status" value="1"/>
</dbReference>
<proteinExistence type="predicted"/>
<dbReference type="Proteomes" id="UP000295212">
    <property type="component" value="Unassembled WGS sequence"/>
</dbReference>
<evidence type="ECO:0000313" key="3">
    <source>
        <dbReference type="Proteomes" id="UP000295212"/>
    </source>
</evidence>